<name>A9KT81_LACP7</name>
<feature type="binding site" evidence="16">
    <location>
        <position position="227"/>
    </location>
    <ligand>
        <name>substrate</name>
    </ligand>
</feature>
<keyword evidence="8 16" id="KW-0963">Cytoplasm</keyword>
<evidence type="ECO:0000256" key="11">
    <source>
        <dbReference type="ARBA" id="ARBA00022842"/>
    </source>
</evidence>
<dbReference type="STRING" id="357809.Cphy_3358"/>
<feature type="binding site" evidence="16">
    <location>
        <position position="227"/>
    </location>
    <ligand>
        <name>Mg(2+)</name>
        <dbReference type="ChEBI" id="CHEBI:18420"/>
    </ligand>
</feature>
<evidence type="ECO:0000256" key="17">
    <source>
        <dbReference type="RuleBase" id="RU004445"/>
    </source>
</evidence>
<reference evidence="20" key="1">
    <citation type="submission" date="2007-11" db="EMBL/GenBank/DDBJ databases">
        <title>Complete genome sequence of Clostridium phytofermentans ISDg.</title>
        <authorList>
            <person name="Leschine S.B."/>
            <person name="Warnick T.A."/>
            <person name="Blanchard J.L."/>
            <person name="Schnell D.J."/>
            <person name="Petit E.L."/>
            <person name="LaTouf W.G."/>
            <person name="Copeland A."/>
            <person name="Lucas S."/>
            <person name="Lapidus A."/>
            <person name="Barry K."/>
            <person name="Glavina del Rio T."/>
            <person name="Dalin E."/>
            <person name="Tice H."/>
            <person name="Pitluck S."/>
            <person name="Kiss H."/>
            <person name="Brettin T."/>
            <person name="Bruce D."/>
            <person name="Detter J.C."/>
            <person name="Han C."/>
            <person name="Kuske C."/>
            <person name="Schmutz J."/>
            <person name="Larimer F."/>
            <person name="Land M."/>
            <person name="Hauser L."/>
            <person name="Kyrpides N."/>
            <person name="Kim E.A."/>
            <person name="Richardson P."/>
        </authorList>
    </citation>
    <scope>NUCLEOTIDE SEQUENCE [LARGE SCALE GENOMIC DNA]</scope>
    <source>
        <strain evidence="20">ATCC 700394 / DSM 18823 / ISDg</strain>
    </source>
</reference>
<evidence type="ECO:0000259" key="18">
    <source>
        <dbReference type="SMART" id="SM01329"/>
    </source>
</evidence>
<dbReference type="FunFam" id="3.40.718.10:FF:000028">
    <property type="entry name" value="3-isopropylmalate dehydrogenase"/>
    <property type="match status" value="1"/>
</dbReference>
<dbReference type="HOGENOM" id="CLU_031953_0_3_9"/>
<evidence type="ECO:0000256" key="14">
    <source>
        <dbReference type="ARBA" id="ARBA00023304"/>
    </source>
</evidence>
<evidence type="ECO:0000256" key="7">
    <source>
        <dbReference type="ARBA" id="ARBA00022430"/>
    </source>
</evidence>
<dbReference type="InterPro" id="IPR019818">
    <property type="entry name" value="IsoCit/isopropylmalate_DH_CS"/>
</dbReference>
<evidence type="ECO:0000256" key="6">
    <source>
        <dbReference type="ARBA" id="ARBA00011738"/>
    </source>
</evidence>
<keyword evidence="11 16" id="KW-0460">Magnesium</keyword>
<dbReference type="KEGG" id="cpy:Cphy_3358"/>
<dbReference type="Gene3D" id="3.40.718.10">
    <property type="entry name" value="Isopropylmalate Dehydrogenase"/>
    <property type="match status" value="1"/>
</dbReference>
<dbReference type="EC" id="1.1.1.85" evidence="16"/>
<comment type="subunit">
    <text evidence="6 16 17">Homodimer.</text>
</comment>
<feature type="binding site" evidence="16">
    <location>
        <position position="139"/>
    </location>
    <ligand>
        <name>substrate</name>
    </ligand>
</feature>
<comment type="cofactor">
    <cofactor evidence="2">
        <name>Mn(2+)</name>
        <dbReference type="ChEBI" id="CHEBI:29035"/>
    </cofactor>
</comment>
<keyword evidence="20" id="KW-1185">Reference proteome</keyword>
<feature type="binding site" evidence="16">
    <location>
        <begin position="285"/>
        <end position="297"/>
    </location>
    <ligand>
        <name>NAD(+)</name>
        <dbReference type="ChEBI" id="CHEBI:57540"/>
    </ligand>
</feature>
<feature type="binding site" evidence="16">
    <location>
        <position position="251"/>
    </location>
    <ligand>
        <name>Mg(2+)</name>
        <dbReference type="ChEBI" id="CHEBI:18420"/>
    </ligand>
</feature>
<evidence type="ECO:0000256" key="13">
    <source>
        <dbReference type="ARBA" id="ARBA00023027"/>
    </source>
</evidence>
<dbReference type="AlphaFoldDB" id="A9KT81"/>
<proteinExistence type="inferred from homology"/>
<evidence type="ECO:0000256" key="3">
    <source>
        <dbReference type="ARBA" id="ARBA00004496"/>
    </source>
</evidence>
<keyword evidence="10 16" id="KW-0479">Metal-binding</keyword>
<dbReference type="InterPro" id="IPR024084">
    <property type="entry name" value="IsoPropMal-DH-like_dom"/>
</dbReference>
<dbReference type="SUPFAM" id="SSF53659">
    <property type="entry name" value="Isocitrate/Isopropylmalate dehydrogenase-like"/>
    <property type="match status" value="1"/>
</dbReference>
<dbReference type="PANTHER" id="PTHR42979">
    <property type="entry name" value="3-ISOPROPYLMALATE DEHYDROGENASE"/>
    <property type="match status" value="1"/>
</dbReference>
<dbReference type="GO" id="GO:0003862">
    <property type="term" value="F:3-isopropylmalate dehydrogenase activity"/>
    <property type="evidence" value="ECO:0007669"/>
    <property type="project" value="UniProtKB-UniRule"/>
</dbReference>
<dbReference type="PROSITE" id="PS00470">
    <property type="entry name" value="IDH_IMDH"/>
    <property type="match status" value="1"/>
</dbReference>
<evidence type="ECO:0000256" key="12">
    <source>
        <dbReference type="ARBA" id="ARBA00023002"/>
    </source>
</evidence>
<dbReference type="UniPathway" id="UPA00048">
    <property type="reaction ID" value="UER00072"/>
</dbReference>
<dbReference type="OrthoDB" id="9806254at2"/>
<evidence type="ECO:0000256" key="15">
    <source>
        <dbReference type="ARBA" id="ARBA00023577"/>
    </source>
</evidence>
<gene>
    <name evidence="16" type="primary">leuB</name>
    <name evidence="19" type="ordered locus">Cphy_3358</name>
</gene>
<keyword evidence="13 16" id="KW-0520">NAD</keyword>
<evidence type="ECO:0000256" key="8">
    <source>
        <dbReference type="ARBA" id="ARBA00022490"/>
    </source>
</evidence>
<evidence type="ECO:0000256" key="10">
    <source>
        <dbReference type="ARBA" id="ARBA00022723"/>
    </source>
</evidence>
<comment type="subcellular location">
    <subcellularLocation>
        <location evidence="3 16">Cytoplasm</location>
    </subcellularLocation>
</comment>
<keyword evidence="9 16" id="KW-0028">Amino-acid biosynthesis</keyword>
<dbReference type="InterPro" id="IPR004429">
    <property type="entry name" value="Isopropylmalate_DH"/>
</dbReference>
<evidence type="ECO:0000313" key="19">
    <source>
        <dbReference type="EMBL" id="ABX43711.1"/>
    </source>
</evidence>
<dbReference type="Proteomes" id="UP000000370">
    <property type="component" value="Chromosome"/>
</dbReference>
<feature type="site" description="Important for catalysis" evidence="16">
    <location>
        <position position="195"/>
    </location>
</feature>
<keyword evidence="7 16" id="KW-0432">Leucine biosynthesis</keyword>
<evidence type="ECO:0000256" key="1">
    <source>
        <dbReference type="ARBA" id="ARBA00000624"/>
    </source>
</evidence>
<feature type="binding site" evidence="16">
    <location>
        <position position="100"/>
    </location>
    <ligand>
        <name>substrate</name>
    </ligand>
</feature>
<comment type="pathway">
    <text evidence="4 16 17">Amino-acid biosynthesis; L-leucine biosynthesis; L-leucine from 3-methyl-2-oxobutanoate: step 3/4.</text>
</comment>
<comment type="function">
    <text evidence="15 16 17">Catalyzes the oxidation of 3-carboxy-2-hydroxy-4-methylpentanoate (3-isopropylmalate) to 3-carboxy-4-methyl-2-oxopentanoate. The product decarboxylates to 4-methyl-2 oxopentanoate.</text>
</comment>
<sequence>MNYNIAVIPGDGIGPEIITEAMKVLDQVGRKFGHTFTYTEVLMGGVSIDTTGEPLTKEALETAKASDSVLLGAVGGNVGHSNWYSLPPHLRPEAGLLAIRKGLGLFCNLRPAVLFEQLKQACPLKDEIIGDGFDFVVVRELTGGVYFGERKTTVENGIRKAVDTMPYDENEVKRIARWAFEVASKRKRRVCSVDKANVLDTSRLWRQVVKEVAMEYPEVTLTDMLVDNCAMQIVKDPTQFDVILTENMFGDILSDEASMVTGSIGMLASASLGESKLGLYEPSHGSAPDIAGKNIANPIATILSAAMMLRYSFDLTKEADSIENAVKEVLNLGLRTADIMSEGCTLIGTREMGDSIVGQI</sequence>
<dbReference type="GO" id="GO:0005829">
    <property type="term" value="C:cytosol"/>
    <property type="evidence" value="ECO:0007669"/>
    <property type="project" value="TreeGrafter"/>
</dbReference>
<dbReference type="HAMAP" id="MF_01033">
    <property type="entry name" value="LeuB_type1"/>
    <property type="match status" value="1"/>
</dbReference>
<feature type="binding site" evidence="16">
    <location>
        <position position="110"/>
    </location>
    <ligand>
        <name>substrate</name>
    </ligand>
</feature>
<keyword evidence="16" id="KW-0464">Manganese</keyword>
<comment type="cofactor">
    <cofactor evidence="16 17">
        <name>Mg(2+)</name>
        <dbReference type="ChEBI" id="CHEBI:18420"/>
    </cofactor>
    <cofactor evidence="16 17">
        <name>Mn(2+)</name>
        <dbReference type="ChEBI" id="CHEBI:29035"/>
    </cofactor>
    <text evidence="16 17">Binds 1 Mg(2+) or Mn(2+) ion per subunit.</text>
</comment>
<evidence type="ECO:0000313" key="20">
    <source>
        <dbReference type="Proteomes" id="UP000000370"/>
    </source>
</evidence>
<dbReference type="eggNOG" id="COG0473">
    <property type="taxonomic scope" value="Bacteria"/>
</dbReference>
<feature type="domain" description="Isopropylmalate dehydrogenase-like" evidence="18">
    <location>
        <begin position="4"/>
        <end position="356"/>
    </location>
</feature>
<dbReference type="NCBIfam" id="TIGR00169">
    <property type="entry name" value="leuB"/>
    <property type="match status" value="1"/>
</dbReference>
<dbReference type="GO" id="GO:0000287">
    <property type="term" value="F:magnesium ion binding"/>
    <property type="evidence" value="ECO:0007669"/>
    <property type="project" value="InterPro"/>
</dbReference>
<dbReference type="RefSeq" id="WP_012201360.1">
    <property type="nucleotide sequence ID" value="NC_010001.1"/>
</dbReference>
<evidence type="ECO:0000256" key="16">
    <source>
        <dbReference type="HAMAP-Rule" id="MF_01033"/>
    </source>
</evidence>
<feature type="binding site" evidence="16">
    <location>
        <position position="255"/>
    </location>
    <ligand>
        <name>Mg(2+)</name>
        <dbReference type="ChEBI" id="CHEBI:18420"/>
    </ligand>
</feature>
<keyword evidence="14 16" id="KW-0100">Branched-chain amino acid biosynthesis</keyword>
<dbReference type="Pfam" id="PF00180">
    <property type="entry name" value="Iso_dh"/>
    <property type="match status" value="1"/>
</dbReference>
<evidence type="ECO:0000256" key="4">
    <source>
        <dbReference type="ARBA" id="ARBA00004762"/>
    </source>
</evidence>
<dbReference type="PANTHER" id="PTHR42979:SF1">
    <property type="entry name" value="3-ISOPROPYLMALATE DEHYDROGENASE"/>
    <property type="match status" value="1"/>
</dbReference>
<comment type="similarity">
    <text evidence="5 16">Belongs to the isocitrate and isopropylmalate dehydrogenases family. LeuB type 1 subfamily.</text>
</comment>
<dbReference type="GO" id="GO:0051287">
    <property type="term" value="F:NAD binding"/>
    <property type="evidence" value="ECO:0007669"/>
    <property type="project" value="InterPro"/>
</dbReference>
<protein>
    <recommendedName>
        <fullName evidence="16">3-isopropylmalate dehydrogenase</fullName>
        <ecNumber evidence="16">1.1.1.85</ecNumber>
    </recommendedName>
    <alternativeName>
        <fullName evidence="16">3-IPM-DH</fullName>
    </alternativeName>
    <alternativeName>
        <fullName evidence="16">Beta-IPM dehydrogenase</fullName>
        <shortName evidence="16">IMDH</shortName>
    </alternativeName>
</protein>
<feature type="site" description="Important for catalysis" evidence="16">
    <location>
        <position position="146"/>
    </location>
</feature>
<keyword evidence="12 16" id="KW-0560">Oxidoreductase</keyword>
<dbReference type="EMBL" id="CP000885">
    <property type="protein sequence ID" value="ABX43711.1"/>
    <property type="molecule type" value="Genomic_DNA"/>
</dbReference>
<organism evidence="19 20">
    <name type="scientific">Lachnoclostridium phytofermentans (strain ATCC 700394 / DSM 18823 / ISDg)</name>
    <name type="common">Clostridium phytofermentans</name>
    <dbReference type="NCBI Taxonomy" id="357809"/>
    <lineage>
        <taxon>Bacteria</taxon>
        <taxon>Bacillati</taxon>
        <taxon>Bacillota</taxon>
        <taxon>Clostridia</taxon>
        <taxon>Lachnospirales</taxon>
        <taxon>Lachnospiraceae</taxon>
    </lineage>
</organism>
<dbReference type="SMART" id="SM01329">
    <property type="entry name" value="Iso_dh"/>
    <property type="match status" value="1"/>
</dbReference>
<evidence type="ECO:0000256" key="9">
    <source>
        <dbReference type="ARBA" id="ARBA00022605"/>
    </source>
</evidence>
<accession>A9KT81</accession>
<evidence type="ECO:0000256" key="2">
    <source>
        <dbReference type="ARBA" id="ARBA00001936"/>
    </source>
</evidence>
<comment type="caution">
    <text evidence="16">Lacks conserved residue(s) required for the propagation of feature annotation.</text>
</comment>
<comment type="catalytic activity">
    <reaction evidence="1 16 17">
        <text>(2R,3S)-3-isopropylmalate + NAD(+) = 4-methyl-2-oxopentanoate + CO2 + NADH</text>
        <dbReference type="Rhea" id="RHEA:32271"/>
        <dbReference type="ChEBI" id="CHEBI:16526"/>
        <dbReference type="ChEBI" id="CHEBI:17865"/>
        <dbReference type="ChEBI" id="CHEBI:35121"/>
        <dbReference type="ChEBI" id="CHEBI:57540"/>
        <dbReference type="ChEBI" id="CHEBI:57945"/>
        <dbReference type="EC" id="1.1.1.85"/>
    </reaction>
</comment>
<evidence type="ECO:0000256" key="5">
    <source>
        <dbReference type="ARBA" id="ARBA00008319"/>
    </source>
</evidence>
<dbReference type="GO" id="GO:0009098">
    <property type="term" value="P:L-leucine biosynthetic process"/>
    <property type="evidence" value="ECO:0007669"/>
    <property type="project" value="UniProtKB-UniRule"/>
</dbReference>